<dbReference type="GO" id="GO:0005765">
    <property type="term" value="C:lysosomal membrane"/>
    <property type="evidence" value="ECO:0007669"/>
    <property type="project" value="TreeGrafter"/>
</dbReference>
<dbReference type="GO" id="GO:0030897">
    <property type="term" value="C:HOPS complex"/>
    <property type="evidence" value="ECO:0007669"/>
    <property type="project" value="TreeGrafter"/>
</dbReference>
<reference evidence="2" key="2">
    <citation type="submission" date="2014-07" db="EMBL/GenBank/DDBJ databases">
        <authorList>
            <person name="Hull J."/>
        </authorList>
    </citation>
    <scope>NUCLEOTIDE SEQUENCE</scope>
</reference>
<protein>
    <recommendedName>
        <fullName evidence="1">Vps16 N-terminal domain-containing protein</fullName>
    </recommendedName>
</protein>
<evidence type="ECO:0000313" key="2">
    <source>
        <dbReference type="EMBL" id="JAG26345.1"/>
    </source>
</evidence>
<gene>
    <name evidence="2" type="ORF">CM83_28250</name>
</gene>
<dbReference type="GO" id="GO:0016197">
    <property type="term" value="P:endosomal transport"/>
    <property type="evidence" value="ECO:0007669"/>
    <property type="project" value="TreeGrafter"/>
</dbReference>
<dbReference type="AlphaFoldDB" id="A0A0A9Y9Y6"/>
<name>A0A0A9Y9Y6_LYGHE</name>
<feature type="domain" description="Vps16 N-terminal" evidence="1">
    <location>
        <begin position="4"/>
        <end position="104"/>
    </location>
</feature>
<dbReference type="GO" id="GO:0006886">
    <property type="term" value="P:intracellular protein transport"/>
    <property type="evidence" value="ECO:0007669"/>
    <property type="project" value="InterPro"/>
</dbReference>
<dbReference type="PANTHER" id="PTHR12811:SF0">
    <property type="entry name" value="VACUOLAR PROTEIN SORTING-ASSOCIATED PROTEIN 16 HOMOLOG"/>
    <property type="match status" value="1"/>
</dbReference>
<proteinExistence type="predicted"/>
<accession>A0A0A9Y9Y6</accession>
<dbReference type="GO" id="GO:0005768">
    <property type="term" value="C:endosome"/>
    <property type="evidence" value="ECO:0007669"/>
    <property type="project" value="TreeGrafter"/>
</dbReference>
<dbReference type="GO" id="GO:0042144">
    <property type="term" value="P:vacuole fusion, non-autophagic"/>
    <property type="evidence" value="ECO:0007669"/>
    <property type="project" value="TreeGrafter"/>
</dbReference>
<organism evidence="2">
    <name type="scientific">Lygus hesperus</name>
    <name type="common">Western plant bug</name>
    <dbReference type="NCBI Taxonomy" id="30085"/>
    <lineage>
        <taxon>Eukaryota</taxon>
        <taxon>Metazoa</taxon>
        <taxon>Ecdysozoa</taxon>
        <taxon>Arthropoda</taxon>
        <taxon>Hexapoda</taxon>
        <taxon>Insecta</taxon>
        <taxon>Pterygota</taxon>
        <taxon>Neoptera</taxon>
        <taxon>Paraneoptera</taxon>
        <taxon>Hemiptera</taxon>
        <taxon>Heteroptera</taxon>
        <taxon>Panheteroptera</taxon>
        <taxon>Cimicomorpha</taxon>
        <taxon>Miridae</taxon>
        <taxon>Mirini</taxon>
        <taxon>Lygus</taxon>
    </lineage>
</organism>
<dbReference type="GO" id="GO:0003779">
    <property type="term" value="F:actin binding"/>
    <property type="evidence" value="ECO:0007669"/>
    <property type="project" value="TreeGrafter"/>
</dbReference>
<dbReference type="Pfam" id="PF04841">
    <property type="entry name" value="Vps16_N"/>
    <property type="match status" value="1"/>
</dbReference>
<sequence length="104" mass="11717">MLPNDVMCVIEVDGVRLLSATKQFLLRPVPDHVQRVYKLNTHKRNAPTSIDVSDYTTLLVDAYENMMKGSSQVLKATHDLSRNKELLSNAINDCVFTASYVFSI</sequence>
<dbReference type="PANTHER" id="PTHR12811">
    <property type="entry name" value="VACUOLAR PROTEIN SORTING VPS16"/>
    <property type="match status" value="1"/>
</dbReference>
<dbReference type="InterPro" id="IPR016534">
    <property type="entry name" value="VPS16"/>
</dbReference>
<dbReference type="EMBL" id="GBHO01017259">
    <property type="protein sequence ID" value="JAG26345.1"/>
    <property type="molecule type" value="Transcribed_RNA"/>
</dbReference>
<evidence type="ECO:0000259" key="1">
    <source>
        <dbReference type="Pfam" id="PF04841"/>
    </source>
</evidence>
<dbReference type="InterPro" id="IPR006926">
    <property type="entry name" value="Vps16_N"/>
</dbReference>
<reference evidence="2" key="1">
    <citation type="journal article" date="2014" name="PLoS ONE">
        <title>Transcriptome-Based Identification of ABC Transporters in the Western Tarnished Plant Bug Lygus hesperus.</title>
        <authorList>
            <person name="Hull J.J."/>
            <person name="Chaney K."/>
            <person name="Geib S.M."/>
            <person name="Fabrick J.A."/>
            <person name="Brent C.S."/>
            <person name="Walsh D."/>
            <person name="Lavine L.C."/>
        </authorList>
    </citation>
    <scope>NUCLEOTIDE SEQUENCE</scope>
</reference>